<dbReference type="EMBL" id="CP001291">
    <property type="protein sequence ID" value="ACK71962.1"/>
    <property type="molecule type" value="Genomic_DNA"/>
</dbReference>
<dbReference type="InterPro" id="IPR011600">
    <property type="entry name" value="Pept_C14_caspase"/>
</dbReference>
<dbReference type="Pfam" id="PF00990">
    <property type="entry name" value="GGDEF"/>
    <property type="match status" value="1"/>
</dbReference>
<dbReference type="InterPro" id="IPR049052">
    <property type="entry name" value="nSTAND1"/>
</dbReference>
<dbReference type="PANTHER" id="PTHR45138:SF9">
    <property type="entry name" value="DIGUANYLATE CYCLASE DGCM-RELATED"/>
    <property type="match status" value="1"/>
</dbReference>
<dbReference type="PANTHER" id="PTHR45138">
    <property type="entry name" value="REGULATORY COMPONENTS OF SENSORY TRANSDUCTION SYSTEM"/>
    <property type="match status" value="1"/>
</dbReference>
<evidence type="ECO:0000259" key="1">
    <source>
        <dbReference type="PROSITE" id="PS50887"/>
    </source>
</evidence>
<dbReference type="GO" id="GO:0006508">
    <property type="term" value="P:proteolysis"/>
    <property type="evidence" value="ECO:0007669"/>
    <property type="project" value="InterPro"/>
</dbReference>
<dbReference type="Gene3D" id="3.40.50.300">
    <property type="entry name" value="P-loop containing nucleotide triphosphate hydrolases"/>
    <property type="match status" value="1"/>
</dbReference>
<dbReference type="InterPro" id="IPR000160">
    <property type="entry name" value="GGDEF_dom"/>
</dbReference>
<dbReference type="Pfam" id="PF00656">
    <property type="entry name" value="Peptidase_C14"/>
    <property type="match status" value="1"/>
</dbReference>
<dbReference type="SUPFAM" id="SSF52540">
    <property type="entry name" value="P-loop containing nucleoside triphosphate hydrolases"/>
    <property type="match status" value="1"/>
</dbReference>
<sequence>MKRYALVVGITQYDELNSLKKPAEDAEAVAKVLEEWGNVQDVKRLPEHWSGDRYEVGKNKLTGKVLIEALRKFLLEQAVNSEALIYFSGHGVAILESLSQQREGYLAASDCRIIRDSKTIIGQQNGISLRGLNNLILQSQVSSLVVILDCCHAGTFLDKDLVKQTLTAFQSSERDYYLMAACRSNEQAWEGENYSIFTEALLQGLSQNNARSDGVISCDRMADFIDKELKHSGQEPIRLGLGRSITLVKYQTNIKIPIVVSEDCPYQGLRYFTKDKANFFFGRDKVVYQLRQKLETSSFIPLIGVSGSGKSSVVRAGLIPLLEKEMLINGASRWNILESIKPGFSPLSSLAIVFQAFFPRTRQGNTNIKQLIYHDFNGLESLKNFCCEEEKYLLLIDQFEEIFTLCSDEEERQRFIDLITQVVEIPNCPLVIITTMRADFIEPCLSYPNLHQLIQTSAIYMPPLTGKDLRAVIIEPAKLQGHNLEDELILEIVQDLGREPGLLPLLEFALTKLWDERDIEKHSLTLEQYQKIKGVKGALNHHAEKVYCYKDFEKENPTQKRDNQQKNWIKRIFLRLIRTGTGNKDTRQRVLKAELLMLDGEDREKQEALRELLEDEGGLVCGRLIVSGQDRENSEPWIDLAHEALIEGWDTLVKWREESRDLRRLIDEVRDAHQKWISKGKNDKYLMMGGLLDEVKAIWEAHKLAKEFPFLQKFYEQSLEREEIEFEQLYFFFNFDSLTGLFNRRRYDEKLQKAWDKCKQEQKPLSLILADIDYFKIYNDTYGHLVGDECLKKIAQMLKKSINIFDDLPIVARYGGEEFSIILPEYGQEKSIQVAKKIMNELQLLKITYSSSPLSDYMTLSLGIACTIPNKNSSPDRLLSVADQALYRAKVEGRNRFIVEEF</sequence>
<dbReference type="OrthoDB" id="414840at2"/>
<name>B7KGN5_GLOC7</name>
<evidence type="ECO:0000313" key="3">
    <source>
        <dbReference type="Proteomes" id="UP000002384"/>
    </source>
</evidence>
<evidence type="ECO:0000313" key="2">
    <source>
        <dbReference type="EMBL" id="ACK71962.1"/>
    </source>
</evidence>
<dbReference type="AlphaFoldDB" id="B7KGN5"/>
<gene>
    <name evidence="2" type="ordered locus">PCC7424_3572</name>
</gene>
<dbReference type="SUPFAM" id="SSF52129">
    <property type="entry name" value="Caspase-like"/>
    <property type="match status" value="1"/>
</dbReference>
<dbReference type="Gene3D" id="3.30.70.270">
    <property type="match status" value="1"/>
</dbReference>
<dbReference type="eggNOG" id="COG3706">
    <property type="taxonomic scope" value="Bacteria"/>
</dbReference>
<dbReference type="GO" id="GO:0043709">
    <property type="term" value="P:cell adhesion involved in single-species biofilm formation"/>
    <property type="evidence" value="ECO:0007669"/>
    <property type="project" value="TreeGrafter"/>
</dbReference>
<dbReference type="GO" id="GO:1902201">
    <property type="term" value="P:negative regulation of bacterial-type flagellum-dependent cell motility"/>
    <property type="evidence" value="ECO:0007669"/>
    <property type="project" value="TreeGrafter"/>
</dbReference>
<feature type="domain" description="GGDEF" evidence="1">
    <location>
        <begin position="763"/>
        <end position="902"/>
    </location>
</feature>
<dbReference type="eggNOG" id="COG4249">
    <property type="taxonomic scope" value="Bacteria"/>
</dbReference>
<dbReference type="CDD" id="cd01949">
    <property type="entry name" value="GGDEF"/>
    <property type="match status" value="1"/>
</dbReference>
<proteinExistence type="predicted"/>
<dbReference type="InterPro" id="IPR043128">
    <property type="entry name" value="Rev_trsase/Diguanyl_cyclase"/>
</dbReference>
<dbReference type="InterPro" id="IPR029787">
    <property type="entry name" value="Nucleotide_cyclase"/>
</dbReference>
<organism evidence="2 3">
    <name type="scientific">Gloeothece citriformis (strain PCC 7424)</name>
    <name type="common">Cyanothece sp. (strain PCC 7424)</name>
    <dbReference type="NCBI Taxonomy" id="65393"/>
    <lineage>
        <taxon>Bacteria</taxon>
        <taxon>Bacillati</taxon>
        <taxon>Cyanobacteriota</taxon>
        <taxon>Cyanophyceae</taxon>
        <taxon>Oscillatoriophycideae</taxon>
        <taxon>Chroococcales</taxon>
        <taxon>Aphanothecaceae</taxon>
        <taxon>Gloeothece</taxon>
        <taxon>Gloeothece citriformis</taxon>
    </lineage>
</organism>
<dbReference type="InterPro" id="IPR027417">
    <property type="entry name" value="P-loop_NTPase"/>
</dbReference>
<dbReference type="Pfam" id="PF20703">
    <property type="entry name" value="nSTAND1"/>
    <property type="match status" value="1"/>
</dbReference>
<dbReference type="eggNOG" id="COG1672">
    <property type="taxonomic scope" value="Bacteria"/>
</dbReference>
<dbReference type="GO" id="GO:0052621">
    <property type="term" value="F:diguanylate cyclase activity"/>
    <property type="evidence" value="ECO:0007669"/>
    <property type="project" value="TreeGrafter"/>
</dbReference>
<dbReference type="GO" id="GO:0004197">
    <property type="term" value="F:cysteine-type endopeptidase activity"/>
    <property type="evidence" value="ECO:0007669"/>
    <property type="project" value="InterPro"/>
</dbReference>
<dbReference type="InterPro" id="IPR029030">
    <property type="entry name" value="Caspase-like_dom_sf"/>
</dbReference>
<dbReference type="STRING" id="65393.PCC7424_3572"/>
<accession>B7KGN5</accession>
<dbReference type="Proteomes" id="UP000002384">
    <property type="component" value="Chromosome"/>
</dbReference>
<keyword evidence="3" id="KW-1185">Reference proteome</keyword>
<dbReference type="KEGG" id="cyc:PCC7424_3572"/>
<dbReference type="RefSeq" id="WP_015955555.1">
    <property type="nucleotide sequence ID" value="NC_011729.1"/>
</dbReference>
<dbReference type="HOGENOM" id="CLU_321252_0_0_3"/>
<dbReference type="FunFam" id="3.30.70.270:FF:000001">
    <property type="entry name" value="Diguanylate cyclase domain protein"/>
    <property type="match status" value="1"/>
</dbReference>
<dbReference type="GO" id="GO:0005886">
    <property type="term" value="C:plasma membrane"/>
    <property type="evidence" value="ECO:0007669"/>
    <property type="project" value="TreeGrafter"/>
</dbReference>
<dbReference type="InterPro" id="IPR050469">
    <property type="entry name" value="Diguanylate_Cyclase"/>
</dbReference>
<protein>
    <submittedName>
        <fullName evidence="2">Diguanylate cyclase</fullName>
    </submittedName>
</protein>
<dbReference type="SUPFAM" id="SSF55073">
    <property type="entry name" value="Nucleotide cyclase"/>
    <property type="match status" value="1"/>
</dbReference>
<dbReference type="PROSITE" id="PS50887">
    <property type="entry name" value="GGDEF"/>
    <property type="match status" value="1"/>
</dbReference>
<dbReference type="SMART" id="SM00267">
    <property type="entry name" value="GGDEF"/>
    <property type="match status" value="1"/>
</dbReference>
<dbReference type="NCBIfam" id="TIGR00254">
    <property type="entry name" value="GGDEF"/>
    <property type="match status" value="1"/>
</dbReference>
<reference evidence="3" key="1">
    <citation type="journal article" date="2011" name="MBio">
        <title>Novel metabolic attributes of the genus Cyanothece, comprising a group of unicellular nitrogen-fixing Cyanobacteria.</title>
        <authorList>
            <person name="Bandyopadhyay A."/>
            <person name="Elvitigala T."/>
            <person name="Welsh E."/>
            <person name="Stockel J."/>
            <person name="Liberton M."/>
            <person name="Min H."/>
            <person name="Sherman L.A."/>
            <person name="Pakrasi H.B."/>
        </authorList>
    </citation>
    <scope>NUCLEOTIDE SEQUENCE [LARGE SCALE GENOMIC DNA]</scope>
    <source>
        <strain evidence="3">PCC 7424</strain>
    </source>
</reference>
<dbReference type="Gene3D" id="3.40.50.1460">
    <property type="match status" value="1"/>
</dbReference>